<feature type="signal peptide" evidence="1">
    <location>
        <begin position="1"/>
        <end position="24"/>
    </location>
</feature>
<keyword evidence="4" id="KW-1185">Reference proteome</keyword>
<dbReference type="GO" id="GO:0016209">
    <property type="term" value="F:antioxidant activity"/>
    <property type="evidence" value="ECO:0007669"/>
    <property type="project" value="InterPro"/>
</dbReference>
<gene>
    <name evidence="3" type="ORF">SAMN06265219_101336</name>
</gene>
<accession>A0A521ARM5</accession>
<dbReference type="SUPFAM" id="SSF52833">
    <property type="entry name" value="Thioredoxin-like"/>
    <property type="match status" value="1"/>
</dbReference>
<feature type="domain" description="Thioredoxin" evidence="2">
    <location>
        <begin position="28"/>
        <end position="181"/>
    </location>
</feature>
<proteinExistence type="predicted"/>
<dbReference type="AlphaFoldDB" id="A0A521ARM5"/>
<dbReference type="PANTHER" id="PTHR43640">
    <property type="entry name" value="OS07G0260300 PROTEIN"/>
    <property type="match status" value="1"/>
</dbReference>
<dbReference type="Pfam" id="PF00578">
    <property type="entry name" value="AhpC-TSA"/>
    <property type="match status" value="1"/>
</dbReference>
<dbReference type="InterPro" id="IPR013766">
    <property type="entry name" value="Thioredoxin_domain"/>
</dbReference>
<protein>
    <submittedName>
        <fullName evidence="3">AhpC/TSA family protein</fullName>
    </submittedName>
</protein>
<dbReference type="Gene3D" id="3.40.30.10">
    <property type="entry name" value="Glutaredoxin"/>
    <property type="match status" value="1"/>
</dbReference>
<reference evidence="3 4" key="1">
    <citation type="submission" date="2017-05" db="EMBL/GenBank/DDBJ databases">
        <authorList>
            <person name="Varghese N."/>
            <person name="Submissions S."/>
        </authorList>
    </citation>
    <scope>NUCLEOTIDE SEQUENCE [LARGE SCALE GENOMIC DNA]</scope>
    <source>
        <strain evidence="3 4">DSM 21985</strain>
    </source>
</reference>
<dbReference type="GO" id="GO:0016491">
    <property type="term" value="F:oxidoreductase activity"/>
    <property type="evidence" value="ECO:0007669"/>
    <property type="project" value="InterPro"/>
</dbReference>
<feature type="chain" id="PRO_5021761614" evidence="1">
    <location>
        <begin position="25"/>
        <end position="203"/>
    </location>
</feature>
<sequence length="203" mass="22559">MRIFKKTVLPLLALMIFSAMPLQAQKALSIGAKAPEINRSVEDISGRSLTLQGVAGSNGLLVIFSCNTCPWVAKWEDRYPVLHRIATANNVGMIALNPNERIRDRGESLEDMDKRAQKQDYNFYYALDKDHIIADAFGATRTPEVFLFDSNLNLVYHGAIDDNANDAQAVQERYAIDALNALIAGEQISKKETKSLGCTIKRN</sequence>
<evidence type="ECO:0000313" key="4">
    <source>
        <dbReference type="Proteomes" id="UP000317557"/>
    </source>
</evidence>
<evidence type="ECO:0000313" key="3">
    <source>
        <dbReference type="EMBL" id="SMO37474.1"/>
    </source>
</evidence>
<dbReference type="InterPro" id="IPR036249">
    <property type="entry name" value="Thioredoxin-like_sf"/>
</dbReference>
<organism evidence="3 4">
    <name type="scientific">Gracilimonas mengyeensis</name>
    <dbReference type="NCBI Taxonomy" id="1302730"/>
    <lineage>
        <taxon>Bacteria</taxon>
        <taxon>Pseudomonadati</taxon>
        <taxon>Balneolota</taxon>
        <taxon>Balneolia</taxon>
        <taxon>Balneolales</taxon>
        <taxon>Balneolaceae</taxon>
        <taxon>Gracilimonas</taxon>
    </lineage>
</organism>
<dbReference type="InterPro" id="IPR047262">
    <property type="entry name" value="PRX-like1"/>
</dbReference>
<evidence type="ECO:0000256" key="1">
    <source>
        <dbReference type="SAM" id="SignalP"/>
    </source>
</evidence>
<dbReference type="PROSITE" id="PS51352">
    <property type="entry name" value="THIOREDOXIN_2"/>
    <property type="match status" value="1"/>
</dbReference>
<evidence type="ECO:0000259" key="2">
    <source>
        <dbReference type="PROSITE" id="PS51352"/>
    </source>
</evidence>
<keyword evidence="1" id="KW-0732">Signal</keyword>
<dbReference type="PANTHER" id="PTHR43640:SF1">
    <property type="entry name" value="THIOREDOXIN-DEPENDENT PEROXIREDOXIN"/>
    <property type="match status" value="1"/>
</dbReference>
<dbReference type="InterPro" id="IPR000866">
    <property type="entry name" value="AhpC/TSA"/>
</dbReference>
<name>A0A521ARM5_9BACT</name>
<dbReference type="Proteomes" id="UP000317557">
    <property type="component" value="Unassembled WGS sequence"/>
</dbReference>
<dbReference type="EMBL" id="FXTP01000001">
    <property type="protein sequence ID" value="SMO37474.1"/>
    <property type="molecule type" value="Genomic_DNA"/>
</dbReference>